<dbReference type="EMBL" id="PGOL01002501">
    <property type="protein sequence ID" value="PKI47437.1"/>
    <property type="molecule type" value="Genomic_DNA"/>
</dbReference>
<comment type="caution">
    <text evidence="1">The sequence shown here is derived from an EMBL/GenBank/DDBJ whole genome shotgun (WGS) entry which is preliminary data.</text>
</comment>
<accession>A0A2I0ITV8</accession>
<dbReference type="AlphaFoldDB" id="A0A2I0ITV8"/>
<protein>
    <submittedName>
        <fullName evidence="1">Uncharacterized protein</fullName>
    </submittedName>
</protein>
<sequence length="139" mass="15986">MWKSIKIQKTIQIGVDPKMSGLPFNYLSKRLIHPNRHNKPDWKLSRPDWAVFASEVTTVAADGILMQSQWLPSPKRPPEVAVVVVWFHTYRVDPYSLTKIIENRVRLENRPDWAVFGSDVTTVSPDGILRQGLWLPTPN</sequence>
<dbReference type="Proteomes" id="UP000233551">
    <property type="component" value="Unassembled WGS sequence"/>
</dbReference>
<evidence type="ECO:0000313" key="1">
    <source>
        <dbReference type="EMBL" id="PKI47437.1"/>
    </source>
</evidence>
<keyword evidence="2" id="KW-1185">Reference proteome</keyword>
<evidence type="ECO:0000313" key="2">
    <source>
        <dbReference type="Proteomes" id="UP000233551"/>
    </source>
</evidence>
<gene>
    <name evidence="1" type="ORF">CRG98_032178</name>
</gene>
<name>A0A2I0ITV8_PUNGR</name>
<reference evidence="1 2" key="1">
    <citation type="submission" date="2017-11" db="EMBL/GenBank/DDBJ databases">
        <title>De-novo sequencing of pomegranate (Punica granatum L.) genome.</title>
        <authorList>
            <person name="Akparov Z."/>
            <person name="Amiraslanov A."/>
            <person name="Hajiyeva S."/>
            <person name="Abbasov M."/>
            <person name="Kaur K."/>
            <person name="Hamwieh A."/>
            <person name="Solovyev V."/>
            <person name="Salamov A."/>
            <person name="Braich B."/>
            <person name="Kosarev P."/>
            <person name="Mahmoud A."/>
            <person name="Hajiyev E."/>
            <person name="Babayeva S."/>
            <person name="Izzatullayeva V."/>
            <person name="Mammadov A."/>
            <person name="Mammadov A."/>
            <person name="Sharifova S."/>
            <person name="Ojaghi J."/>
            <person name="Eynullazada K."/>
            <person name="Bayramov B."/>
            <person name="Abdulazimova A."/>
            <person name="Shahmuradov I."/>
        </authorList>
    </citation>
    <scope>NUCLEOTIDE SEQUENCE [LARGE SCALE GENOMIC DNA]</scope>
    <source>
        <strain evidence="2">cv. AG2017</strain>
        <tissue evidence="1">Leaf</tissue>
    </source>
</reference>
<organism evidence="1 2">
    <name type="scientific">Punica granatum</name>
    <name type="common">Pomegranate</name>
    <dbReference type="NCBI Taxonomy" id="22663"/>
    <lineage>
        <taxon>Eukaryota</taxon>
        <taxon>Viridiplantae</taxon>
        <taxon>Streptophyta</taxon>
        <taxon>Embryophyta</taxon>
        <taxon>Tracheophyta</taxon>
        <taxon>Spermatophyta</taxon>
        <taxon>Magnoliopsida</taxon>
        <taxon>eudicotyledons</taxon>
        <taxon>Gunneridae</taxon>
        <taxon>Pentapetalae</taxon>
        <taxon>rosids</taxon>
        <taxon>malvids</taxon>
        <taxon>Myrtales</taxon>
        <taxon>Lythraceae</taxon>
        <taxon>Punica</taxon>
    </lineage>
</organism>
<proteinExistence type="predicted"/>